<dbReference type="PANTHER" id="PTHR43877">
    <property type="entry name" value="AMINOALKYLPHOSPHONATE N-ACETYLTRANSFERASE-RELATED-RELATED"/>
    <property type="match status" value="1"/>
</dbReference>
<name>A0A7X0DDH9_9HYPH</name>
<dbReference type="Gene3D" id="3.40.630.30">
    <property type="match status" value="1"/>
</dbReference>
<accession>A0A7X0DDH9</accession>
<dbReference type="Proteomes" id="UP000535501">
    <property type="component" value="Unassembled WGS sequence"/>
</dbReference>
<evidence type="ECO:0000256" key="2">
    <source>
        <dbReference type="ARBA" id="ARBA00023315"/>
    </source>
</evidence>
<dbReference type="EMBL" id="JACHEJ010000004">
    <property type="protein sequence ID" value="MBB6180141.1"/>
    <property type="molecule type" value="Genomic_DNA"/>
</dbReference>
<gene>
    <name evidence="4" type="ORF">HNQ75_002116</name>
</gene>
<dbReference type="Pfam" id="PF00583">
    <property type="entry name" value="Acetyltransf_1"/>
    <property type="match status" value="1"/>
</dbReference>
<organism evidence="4 5">
    <name type="scientific">Pseudorhizobium flavum</name>
    <dbReference type="NCBI Taxonomy" id="1335061"/>
    <lineage>
        <taxon>Bacteria</taxon>
        <taxon>Pseudomonadati</taxon>
        <taxon>Pseudomonadota</taxon>
        <taxon>Alphaproteobacteria</taxon>
        <taxon>Hyphomicrobiales</taxon>
        <taxon>Rhizobiaceae</taxon>
        <taxon>Rhizobium/Agrobacterium group</taxon>
        <taxon>Pseudorhizobium</taxon>
    </lineage>
</organism>
<dbReference type="InterPro" id="IPR050832">
    <property type="entry name" value="Bact_Acetyltransf"/>
</dbReference>
<dbReference type="PROSITE" id="PS51186">
    <property type="entry name" value="GNAT"/>
    <property type="match status" value="1"/>
</dbReference>
<dbReference type="AlphaFoldDB" id="A0A7X0DDH9"/>
<evidence type="ECO:0000313" key="5">
    <source>
        <dbReference type="Proteomes" id="UP000535501"/>
    </source>
</evidence>
<protein>
    <submittedName>
        <fullName evidence="4">GNAT superfamily N-acetyltransferase</fullName>
    </submittedName>
</protein>
<dbReference type="GO" id="GO:0016747">
    <property type="term" value="F:acyltransferase activity, transferring groups other than amino-acyl groups"/>
    <property type="evidence" value="ECO:0007669"/>
    <property type="project" value="InterPro"/>
</dbReference>
<dbReference type="RefSeq" id="WP_077549327.1">
    <property type="nucleotide sequence ID" value="NZ_CANLQM010000002.1"/>
</dbReference>
<keyword evidence="1 4" id="KW-0808">Transferase</keyword>
<reference evidence="4 5" key="1">
    <citation type="submission" date="2020-08" db="EMBL/GenBank/DDBJ databases">
        <title>Genomic Encyclopedia of Type Strains, Phase IV (KMG-IV): sequencing the most valuable type-strain genomes for metagenomic binning, comparative biology and taxonomic classification.</title>
        <authorList>
            <person name="Goeker M."/>
        </authorList>
    </citation>
    <scope>NUCLEOTIDE SEQUENCE [LARGE SCALE GENOMIC DNA]</scope>
    <source>
        <strain evidence="4 5">DSM 102134</strain>
    </source>
</reference>
<sequence>MKTLSIDVRRAEPQDACAIADTHRVSWNQAYAGLIPHKPLIQMLERRGEAWWRKATRGPATLLVLEVAGTIAGYATIGLNRAKALPYDGEVYEIYLRPEFQGIGLGRRLFGESRRLLKSLGCDGLVVWCLEDSEHAARFFRRHGGLDMVEGMEDFGGTSLRKIGFVWPR</sequence>
<dbReference type="InterPro" id="IPR000182">
    <property type="entry name" value="GNAT_dom"/>
</dbReference>
<dbReference type="SUPFAM" id="SSF55729">
    <property type="entry name" value="Acyl-CoA N-acyltransferases (Nat)"/>
    <property type="match status" value="1"/>
</dbReference>
<evidence type="ECO:0000256" key="1">
    <source>
        <dbReference type="ARBA" id="ARBA00022679"/>
    </source>
</evidence>
<dbReference type="InterPro" id="IPR016181">
    <property type="entry name" value="Acyl_CoA_acyltransferase"/>
</dbReference>
<keyword evidence="5" id="KW-1185">Reference proteome</keyword>
<comment type="caution">
    <text evidence="4">The sequence shown here is derived from an EMBL/GenBank/DDBJ whole genome shotgun (WGS) entry which is preliminary data.</text>
</comment>
<evidence type="ECO:0000313" key="4">
    <source>
        <dbReference type="EMBL" id="MBB6180141.1"/>
    </source>
</evidence>
<evidence type="ECO:0000259" key="3">
    <source>
        <dbReference type="PROSITE" id="PS51186"/>
    </source>
</evidence>
<proteinExistence type="predicted"/>
<dbReference type="CDD" id="cd04301">
    <property type="entry name" value="NAT_SF"/>
    <property type="match status" value="1"/>
</dbReference>
<keyword evidence="2" id="KW-0012">Acyltransferase</keyword>
<feature type="domain" description="N-acetyltransferase" evidence="3">
    <location>
        <begin position="6"/>
        <end position="169"/>
    </location>
</feature>